<dbReference type="PANTHER" id="PTHR21534:SF0">
    <property type="entry name" value="KATANIN-INTERACTING PROTEIN"/>
    <property type="match status" value="1"/>
</dbReference>
<keyword evidence="3" id="KW-1185">Reference proteome</keyword>
<organism evidence="2 3">
    <name type="scientific">Steinernema carpocapsae</name>
    <name type="common">Entomopathogenic nematode</name>
    <dbReference type="NCBI Taxonomy" id="34508"/>
    <lineage>
        <taxon>Eukaryota</taxon>
        <taxon>Metazoa</taxon>
        <taxon>Ecdysozoa</taxon>
        <taxon>Nematoda</taxon>
        <taxon>Chromadorea</taxon>
        <taxon>Rhabditida</taxon>
        <taxon>Tylenchina</taxon>
        <taxon>Panagrolaimomorpha</taxon>
        <taxon>Strongyloidoidea</taxon>
        <taxon>Steinernematidae</taxon>
        <taxon>Steinernema</taxon>
    </lineage>
</organism>
<protein>
    <recommendedName>
        <fullName evidence="1">KATNIP domain-containing protein</fullName>
    </recommendedName>
</protein>
<evidence type="ECO:0000259" key="1">
    <source>
        <dbReference type="Pfam" id="PF14652"/>
    </source>
</evidence>
<comment type="caution">
    <text evidence="2">The sequence shown here is derived from an EMBL/GenBank/DDBJ whole genome shotgun (WGS) entry which is preliminary data.</text>
</comment>
<dbReference type="STRING" id="34508.A0A4U5P9H3"/>
<dbReference type="InterPro" id="IPR027859">
    <property type="entry name" value="KATNIP_dom"/>
</dbReference>
<reference evidence="2 3" key="2">
    <citation type="journal article" date="2019" name="G3 (Bethesda)">
        <title>Hybrid Assembly of the Genome of the Entomopathogenic Nematode Steinernema carpocapsae Identifies the X-Chromosome.</title>
        <authorList>
            <person name="Serra L."/>
            <person name="Macchietto M."/>
            <person name="Macias-Munoz A."/>
            <person name="McGill C.J."/>
            <person name="Rodriguez I.M."/>
            <person name="Rodriguez B."/>
            <person name="Murad R."/>
            <person name="Mortazavi A."/>
        </authorList>
    </citation>
    <scope>NUCLEOTIDE SEQUENCE [LARGE SCALE GENOMIC DNA]</scope>
    <source>
        <strain evidence="2 3">ALL</strain>
    </source>
</reference>
<sequence>MEDEEIGESDSPTNGVPFDCTIPELPSGEKLRLVLLRPWDDSNFVGLNTVEIFTSQGTRADIESITTNAEECQGSVESLMCGNGFRCTDPKEMWLAKYSATEGPVWVDIRFAQLTKLAMIRIWNYNESRVHALRGVHELRIELDEHLIFCGEMSCAYSEQAVVQPLGDTILFTTNDQILEAISENDTFLQEAGEVTRTTSLLDLLHIDQAAPSPIDGNAVFNFPNLASLGGVVHRPHTGDLRRRTSLTEEMLSDVGSTSDAVSTTSEDDNIVTGRVFHMELHANWGASDIIGLTGVQFLGPHGNLLDNSRCTVKALNGDDSVKRLLSGQNLTTNVDDMWLTKFSPDGPRFA</sequence>
<reference evidence="2 3" key="1">
    <citation type="journal article" date="2015" name="Genome Biol.">
        <title>Comparative genomics of Steinernema reveals deeply conserved gene regulatory networks.</title>
        <authorList>
            <person name="Dillman A.R."/>
            <person name="Macchietto M."/>
            <person name="Porter C.F."/>
            <person name="Rogers A."/>
            <person name="Williams B."/>
            <person name="Antoshechkin I."/>
            <person name="Lee M.M."/>
            <person name="Goodwin Z."/>
            <person name="Lu X."/>
            <person name="Lewis E.E."/>
            <person name="Goodrich-Blair H."/>
            <person name="Stock S.P."/>
            <person name="Adams B.J."/>
            <person name="Sternberg P.W."/>
            <person name="Mortazavi A."/>
        </authorList>
    </citation>
    <scope>NUCLEOTIDE SEQUENCE [LARGE SCALE GENOMIC DNA]</scope>
    <source>
        <strain evidence="2 3">ALL</strain>
    </source>
</reference>
<dbReference type="Pfam" id="PF14652">
    <property type="entry name" value="DUF4457"/>
    <property type="match status" value="1"/>
</dbReference>
<dbReference type="OrthoDB" id="304622at2759"/>
<proteinExistence type="predicted"/>
<gene>
    <name evidence="2" type="ORF">L596_007501</name>
</gene>
<dbReference type="EMBL" id="AZBU02000002">
    <property type="protein sequence ID" value="TKR92952.1"/>
    <property type="molecule type" value="Genomic_DNA"/>
</dbReference>
<dbReference type="InterPro" id="IPR026704">
    <property type="entry name" value="KATNIP"/>
</dbReference>
<dbReference type="AlphaFoldDB" id="A0A4U5P9H3"/>
<evidence type="ECO:0000313" key="2">
    <source>
        <dbReference type="EMBL" id="TKR92952.1"/>
    </source>
</evidence>
<feature type="domain" description="KATNIP" evidence="1">
    <location>
        <begin position="77"/>
        <end position="152"/>
    </location>
</feature>
<name>A0A4U5P9H3_STECR</name>
<dbReference type="PANTHER" id="PTHR21534">
    <property type="entry name" value="KATANIN-INTERACTING PROTEIN"/>
    <property type="match status" value="1"/>
</dbReference>
<dbReference type="Proteomes" id="UP000298663">
    <property type="component" value="Unassembled WGS sequence"/>
</dbReference>
<evidence type="ECO:0000313" key="3">
    <source>
        <dbReference type="Proteomes" id="UP000298663"/>
    </source>
</evidence>
<accession>A0A4U5P9H3</accession>